<feature type="disulfide bond" evidence="12">
    <location>
        <begin position="527"/>
        <end position="544"/>
    </location>
</feature>
<dbReference type="SMART" id="SM00180">
    <property type="entry name" value="EGF_Lam"/>
    <property type="match status" value="7"/>
</dbReference>
<evidence type="ECO:0000256" key="2">
    <source>
        <dbReference type="ARBA" id="ARBA00022525"/>
    </source>
</evidence>
<evidence type="ECO:0000256" key="10">
    <source>
        <dbReference type="ARBA" id="ARBA00023180"/>
    </source>
</evidence>
<evidence type="ECO:0000256" key="7">
    <source>
        <dbReference type="ARBA" id="ARBA00022889"/>
    </source>
</evidence>
<dbReference type="GO" id="GO:0009887">
    <property type="term" value="P:animal organ morphogenesis"/>
    <property type="evidence" value="ECO:0007669"/>
    <property type="project" value="TreeGrafter"/>
</dbReference>
<dbReference type="Pfam" id="PF00053">
    <property type="entry name" value="EGF_laminin"/>
    <property type="match status" value="6"/>
</dbReference>
<dbReference type="Pfam" id="PF21199">
    <property type="entry name" value="LAMININ_IV_B"/>
    <property type="match status" value="1"/>
</dbReference>
<dbReference type="InterPro" id="IPR013015">
    <property type="entry name" value="Laminin_IV_B"/>
</dbReference>
<dbReference type="FunFam" id="2.10.25.10:FF:000101">
    <property type="entry name" value="Laminin subunit beta 1"/>
    <property type="match status" value="1"/>
</dbReference>
<comment type="caution">
    <text evidence="12">Lacks conserved residue(s) required for the propagation of feature annotation.</text>
</comment>
<dbReference type="InterPro" id="IPR002049">
    <property type="entry name" value="LE_dom"/>
</dbReference>
<keyword evidence="11 12" id="KW-0424">Laminin EGF-like domain</keyword>
<evidence type="ECO:0000256" key="12">
    <source>
        <dbReference type="PROSITE-ProRule" id="PRU00460"/>
    </source>
</evidence>
<evidence type="ECO:0000313" key="16">
    <source>
        <dbReference type="Proteomes" id="UP000015102"/>
    </source>
</evidence>
<keyword evidence="7" id="KW-0130">Cell adhesion</keyword>
<dbReference type="EnsemblMetazoa" id="MESCA001312-RA">
    <property type="protein sequence ID" value="MESCA001312-PA"/>
    <property type="gene ID" value="MESCA001312"/>
</dbReference>
<keyword evidence="4" id="KW-0732">Signal</keyword>
<evidence type="ECO:0000256" key="6">
    <source>
        <dbReference type="ARBA" id="ARBA00022869"/>
    </source>
</evidence>
<dbReference type="InterPro" id="IPR000742">
    <property type="entry name" value="EGF"/>
</dbReference>
<evidence type="ECO:0000259" key="14">
    <source>
        <dbReference type="PROSITE" id="PS51116"/>
    </source>
</evidence>
<dbReference type="CDD" id="cd00055">
    <property type="entry name" value="EGF_Lam"/>
    <property type="match status" value="6"/>
</dbReference>
<dbReference type="AlphaFoldDB" id="T1GDC8"/>
<keyword evidence="6" id="KW-0084">Basement membrane</keyword>
<name>T1GDC8_MEGSC</name>
<dbReference type="GO" id="GO:0048731">
    <property type="term" value="P:system development"/>
    <property type="evidence" value="ECO:0007669"/>
    <property type="project" value="UniProtKB-ARBA"/>
</dbReference>
<dbReference type="PRINTS" id="PR00011">
    <property type="entry name" value="EGFLAMININ"/>
</dbReference>
<dbReference type="InterPro" id="IPR050440">
    <property type="entry name" value="Laminin/Netrin_ECM"/>
</dbReference>
<dbReference type="GO" id="GO:0005604">
    <property type="term" value="C:basement membrane"/>
    <property type="evidence" value="ECO:0007669"/>
    <property type="project" value="UniProtKB-SubCell"/>
</dbReference>
<dbReference type="SUPFAM" id="SSF57196">
    <property type="entry name" value="EGF/Laminin"/>
    <property type="match status" value="6"/>
</dbReference>
<keyword evidence="16" id="KW-1185">Reference proteome</keyword>
<feature type="domain" description="Laminin EGF-like" evidence="13">
    <location>
        <begin position="313"/>
        <end position="362"/>
    </location>
</feature>
<feature type="domain" description="Laminin EGF-like" evidence="13">
    <location>
        <begin position="235"/>
        <end position="282"/>
    </location>
</feature>
<evidence type="ECO:0008006" key="17">
    <source>
        <dbReference type="Google" id="ProtNLM"/>
    </source>
</evidence>
<dbReference type="OMA" id="VECHACE"/>
<dbReference type="PANTHER" id="PTHR10574:SF375">
    <property type="entry name" value="LAMININ SUBUNIT BETA-1"/>
    <property type="match status" value="1"/>
</dbReference>
<dbReference type="PROSITE" id="PS50027">
    <property type="entry name" value="EGF_LAM_2"/>
    <property type="match status" value="4"/>
</dbReference>
<keyword evidence="8" id="KW-0175">Coiled coil</keyword>
<feature type="disulfide bond" evidence="12">
    <location>
        <begin position="256"/>
        <end position="265"/>
    </location>
</feature>
<accession>T1GDC8</accession>
<feature type="disulfide bond" evidence="12">
    <location>
        <begin position="525"/>
        <end position="537"/>
    </location>
</feature>
<evidence type="ECO:0000256" key="11">
    <source>
        <dbReference type="ARBA" id="ARBA00023292"/>
    </source>
</evidence>
<dbReference type="PROSITE" id="PS00022">
    <property type="entry name" value="EGF_1"/>
    <property type="match status" value="1"/>
</dbReference>
<dbReference type="PROSITE" id="PS51116">
    <property type="entry name" value="LAMININ_IVB"/>
    <property type="match status" value="1"/>
</dbReference>
<keyword evidence="9 12" id="KW-1015">Disulfide bond</keyword>
<evidence type="ECO:0000256" key="1">
    <source>
        <dbReference type="ARBA" id="ARBA00004302"/>
    </source>
</evidence>
<reference evidence="15" key="2">
    <citation type="submission" date="2015-06" db="UniProtKB">
        <authorList>
            <consortium name="EnsemblMetazoa"/>
        </authorList>
    </citation>
    <scope>IDENTIFICATION</scope>
</reference>
<dbReference type="SMART" id="SM00181">
    <property type="entry name" value="EGF"/>
    <property type="match status" value="4"/>
</dbReference>
<dbReference type="InterPro" id="IPR056863">
    <property type="entry name" value="LMN_ATRN_NET-like_EGF"/>
</dbReference>
<dbReference type="Gene3D" id="2.10.25.10">
    <property type="entry name" value="Laminin"/>
    <property type="match status" value="7"/>
</dbReference>
<protein>
    <recommendedName>
        <fullName evidence="17">Laminin EGF-like domain-containing protein</fullName>
    </recommendedName>
</protein>
<feature type="disulfide bond" evidence="12">
    <location>
        <begin position="237"/>
        <end position="254"/>
    </location>
</feature>
<evidence type="ECO:0000256" key="4">
    <source>
        <dbReference type="ARBA" id="ARBA00022729"/>
    </source>
</evidence>
<keyword evidence="10" id="KW-0325">Glycoprotein</keyword>
<dbReference type="FunFam" id="2.10.25.10:FF:000065">
    <property type="entry name" value="Laminin subunit beta 1"/>
    <property type="match status" value="1"/>
</dbReference>
<organism evidence="15 16">
    <name type="scientific">Megaselia scalaris</name>
    <name type="common">Humpbacked fly</name>
    <name type="synonym">Phora scalaris</name>
    <dbReference type="NCBI Taxonomy" id="36166"/>
    <lineage>
        <taxon>Eukaryota</taxon>
        <taxon>Metazoa</taxon>
        <taxon>Ecdysozoa</taxon>
        <taxon>Arthropoda</taxon>
        <taxon>Hexapoda</taxon>
        <taxon>Insecta</taxon>
        <taxon>Pterygota</taxon>
        <taxon>Neoptera</taxon>
        <taxon>Endopterygota</taxon>
        <taxon>Diptera</taxon>
        <taxon>Brachycera</taxon>
        <taxon>Muscomorpha</taxon>
        <taxon>Platypezoidea</taxon>
        <taxon>Phoridae</taxon>
        <taxon>Megaseliini</taxon>
        <taxon>Megaselia</taxon>
    </lineage>
</organism>
<feature type="disulfide bond" evidence="12">
    <location>
        <begin position="332"/>
        <end position="341"/>
    </location>
</feature>
<comment type="subcellular location">
    <subcellularLocation>
        <location evidence="1">Secreted</location>
        <location evidence="1">Extracellular space</location>
        <location evidence="1">Extracellular matrix</location>
        <location evidence="1">Basement membrane</location>
    </subcellularLocation>
</comment>
<evidence type="ECO:0000256" key="3">
    <source>
        <dbReference type="ARBA" id="ARBA00022530"/>
    </source>
</evidence>
<feature type="disulfide bond" evidence="12">
    <location>
        <begin position="446"/>
        <end position="455"/>
    </location>
</feature>
<keyword evidence="2" id="KW-0964">Secreted</keyword>
<dbReference type="FunFam" id="2.10.25.10:FF:000074">
    <property type="entry name" value="Laminin subunit alpha"/>
    <property type="match status" value="1"/>
</dbReference>
<dbReference type="FunFam" id="2.10.25.10:FF:000138">
    <property type="entry name" value="Laminin subunit beta 1"/>
    <property type="match status" value="1"/>
</dbReference>
<dbReference type="GO" id="GO:0009888">
    <property type="term" value="P:tissue development"/>
    <property type="evidence" value="ECO:0007669"/>
    <property type="project" value="TreeGrafter"/>
</dbReference>
<feature type="disulfide bond" evidence="12">
    <location>
        <begin position="546"/>
        <end position="555"/>
    </location>
</feature>
<feature type="domain" description="Laminin EGF-like" evidence="13">
    <location>
        <begin position="422"/>
        <end position="473"/>
    </location>
</feature>
<evidence type="ECO:0000313" key="15">
    <source>
        <dbReference type="EnsemblMetazoa" id="MESCA001312-PA"/>
    </source>
</evidence>
<dbReference type="Proteomes" id="UP000015102">
    <property type="component" value="Unassembled WGS sequence"/>
</dbReference>
<dbReference type="FunFam" id="2.10.25.10:FF:000145">
    <property type="entry name" value="Laminin subunit beta 1"/>
    <property type="match status" value="1"/>
</dbReference>
<dbReference type="FunFam" id="2.10.25.10:FF:000130">
    <property type="entry name" value="Laminin subunit beta 1"/>
    <property type="match status" value="1"/>
</dbReference>
<dbReference type="STRING" id="36166.T1GDC8"/>
<reference evidence="16" key="1">
    <citation type="submission" date="2013-02" db="EMBL/GenBank/DDBJ databases">
        <authorList>
            <person name="Hughes D."/>
        </authorList>
    </citation>
    <scope>NUCLEOTIDE SEQUENCE</scope>
    <source>
        <strain>Durham</strain>
        <strain evidence="16">NC isolate 2 -- Noor lab</strain>
    </source>
</reference>
<feature type="disulfide bond" evidence="12">
    <location>
        <begin position="235"/>
        <end position="247"/>
    </location>
</feature>
<keyword evidence="3" id="KW-0272">Extracellular matrix</keyword>
<dbReference type="PANTHER" id="PTHR10574">
    <property type="entry name" value="NETRIN/LAMININ-RELATED"/>
    <property type="match status" value="1"/>
</dbReference>
<dbReference type="HOGENOM" id="CLU_475378_0_0_1"/>
<dbReference type="EMBL" id="CAQQ02042715">
    <property type="status" value="NOT_ANNOTATED_CDS"/>
    <property type="molecule type" value="Genomic_DNA"/>
</dbReference>
<dbReference type="GO" id="GO:0007155">
    <property type="term" value="P:cell adhesion"/>
    <property type="evidence" value="ECO:0007669"/>
    <property type="project" value="UniProtKB-KW"/>
</dbReference>
<evidence type="ECO:0000256" key="9">
    <source>
        <dbReference type="ARBA" id="ARBA00023157"/>
    </source>
</evidence>
<evidence type="ECO:0000256" key="8">
    <source>
        <dbReference type="ARBA" id="ARBA00023054"/>
    </source>
</evidence>
<feature type="domain" description="Laminin EGF-like" evidence="13">
    <location>
        <begin position="525"/>
        <end position="572"/>
    </location>
</feature>
<keyword evidence="5" id="KW-0677">Repeat</keyword>
<sequence length="574" mass="63836">MCDVVTGQCRCRENMSGRRCESPIQKHYIPFIPIIHEAEAPGTQCFGYMNHNCSRYEQNKDYMVIQSGSEVEFTVDDIPKTMTYDVQIKYMTQSPGQISDTYITLIRPETYEYSSESAICSPNEPQYEQRVPLNLPDNQRQVVALSDVCLEKGKTYRVRLHFERFRGPQDENSGVILVDSLNIIPKIIPENHVFPNEIFGKIYQERHCQYDSTDPTCADMNKHIALVIRNGSVSCDCDPTGSLSKQCEDYGGSCSCKPNVVGRTCNVCAVGTYGFGPDGCKACDCNSIGAKDNNCDVLTVSTWILEFPNCMICNCNGHTNNCDALTGECLNCEHSTTGFNCDSCLEGFYGDPSWASDIGCRPCRCPDTVASNHSHAVDCQLDRRNNNMQCICKEGYAGTKCEECADNYFGSPEIPGGSCELCDCNDNINPRDYGNCDAKTGTCLKCLYDTTGEHCEFCKDGFYGNALEKDCRPCECELLGTNSTIKYCDRFTGHCPCLPNVIGMTCDSCIENHWKIASGEGCEHCDCDPTGSLREQCNPYDGQCECRTGFGGRQCNQCQRDFWGDPNVECHACE</sequence>
<dbReference type="Pfam" id="PF24973">
    <property type="entry name" value="EGF_LMN_ATRN"/>
    <property type="match status" value="1"/>
</dbReference>
<feature type="domain" description="Laminin IV type B" evidence="14">
    <location>
        <begin position="28"/>
        <end position="236"/>
    </location>
</feature>
<dbReference type="PROSITE" id="PS01248">
    <property type="entry name" value="EGF_LAM_1"/>
    <property type="match status" value="3"/>
</dbReference>
<proteinExistence type="predicted"/>
<evidence type="ECO:0000259" key="13">
    <source>
        <dbReference type="PROSITE" id="PS50027"/>
    </source>
</evidence>
<evidence type="ECO:0000256" key="5">
    <source>
        <dbReference type="ARBA" id="ARBA00022737"/>
    </source>
</evidence>